<dbReference type="PROSITE" id="PS51021">
    <property type="entry name" value="BAR"/>
    <property type="match status" value="1"/>
</dbReference>
<keyword evidence="5" id="KW-0175">Coiled coil</keyword>
<feature type="region of interest" description="Disordered" evidence="6">
    <location>
        <begin position="167"/>
        <end position="186"/>
    </location>
</feature>
<feature type="compositionally biased region" description="Basic and acidic residues" evidence="6">
    <location>
        <begin position="594"/>
        <end position="606"/>
    </location>
</feature>
<sequence>ISRKIQITFIKRTSLSDKMNRNNNKVAVDMCVIVVVALIGNFGTLGIDESIEAPEVCKGGNQIPNAMPIEITSRDNKAIYNGSEINDINNDNNGIHGHHGDHDNKSGDIYAGKAKLAAAMKQLFGFNQRVHSATEDQTIQESSIQAQESTDHNKRMAQSHTVNIGKLKSRRQQSHGHTMNGKRGVSDWASGTLRQMANARELSASLSLSDLKAANLTSAMSKKAQRAKQLILQSVAKHHKTTDEIFKMHQENFCRQHAHAIRLHKEINNYAASLQTTLEASKSLNACLRDVNAGKEWTRHDLFCETSAQIEKTYENLIDAIVGYDNNDNDFDDNTEQREHIDDECALDLVEQYTQKFTGVKERISKRARKLIDYDAARRAFAQAQAAHNKRLATATAASTGASENASIESQASVAAAVCDNSKLDKQKEAYEQAKRAYQSLNEELNEELPQLYASRVSHVLALIERLCHAHCEFHSRNQRLYSACGEALETLSTGVPLSVPTPGFQEIQTSNSNNNRTPINGGESANRLSQSRPQQVTQQHTTVASNEDQAKKCTGSGASECSSGGGAASSFDSDEDEDDDRAHDHEDDEDDRDNDHAVTEDHDSGLDNNSAGQNSDKSADETSSAEAVFVETKQTARGAKQQPQSSSDTVVATQQVPQQKTQIPKEATTVDLPDGVLYRVKTSYKYLAEDEDELSFEADEILQVIEYEDPLEREDGWLMGVRELNSAKGLFPANFTRPV</sequence>
<evidence type="ECO:0000256" key="6">
    <source>
        <dbReference type="SAM" id="MobiDB-lite"/>
    </source>
</evidence>
<dbReference type="InterPro" id="IPR036028">
    <property type="entry name" value="SH3-like_dom_sf"/>
</dbReference>
<feature type="domain" description="SH3" evidence="7">
    <location>
        <begin position="674"/>
        <end position="740"/>
    </location>
</feature>
<evidence type="ECO:0000313" key="9">
    <source>
        <dbReference type="EMBL" id="KAG9510345.1"/>
    </source>
</evidence>
<reference evidence="9 10" key="1">
    <citation type="submission" date="2020-10" db="EMBL/GenBank/DDBJ databases">
        <authorList>
            <person name="Klimov P.B."/>
            <person name="Dyachkov S.M."/>
            <person name="Chetverikov P.E."/>
        </authorList>
    </citation>
    <scope>NUCLEOTIDE SEQUENCE [LARGE SCALE GENOMIC DNA]</scope>
    <source>
        <strain evidence="9">BMOC 18-1129-001#AD2665</strain>
        <tissue evidence="9">Entire mites</tissue>
    </source>
</reference>
<comment type="subcellular location">
    <subcellularLocation>
        <location evidence="1">Cytoplasm</location>
    </subcellularLocation>
</comment>
<accession>A0ABQ7SAR7</accession>
<feature type="region of interest" description="Disordered" evidence="6">
    <location>
        <begin position="500"/>
        <end position="668"/>
    </location>
</feature>
<dbReference type="InterPro" id="IPR003005">
    <property type="entry name" value="Amphiphysin"/>
</dbReference>
<gene>
    <name evidence="9" type="primary">Bin2</name>
    <name evidence="9" type="ORF">GZH46_01111</name>
</gene>
<dbReference type="SMART" id="SM00721">
    <property type="entry name" value="BAR"/>
    <property type="match status" value="1"/>
</dbReference>
<name>A0ABQ7SAR7_9ACAR</name>
<organism evidence="9 10">
    <name type="scientific">Fragariocoptes setiger</name>
    <dbReference type="NCBI Taxonomy" id="1670756"/>
    <lineage>
        <taxon>Eukaryota</taxon>
        <taxon>Metazoa</taxon>
        <taxon>Ecdysozoa</taxon>
        <taxon>Arthropoda</taxon>
        <taxon>Chelicerata</taxon>
        <taxon>Arachnida</taxon>
        <taxon>Acari</taxon>
        <taxon>Acariformes</taxon>
        <taxon>Trombidiformes</taxon>
        <taxon>Prostigmata</taxon>
        <taxon>Eupodina</taxon>
        <taxon>Eriophyoidea</taxon>
        <taxon>Phytoptidae</taxon>
        <taxon>Fragariocoptes</taxon>
    </lineage>
</organism>
<protein>
    <submittedName>
        <fullName evidence="9">Bridging integrator 2</fullName>
    </submittedName>
</protein>
<feature type="non-terminal residue" evidence="9">
    <location>
        <position position="1"/>
    </location>
</feature>
<dbReference type="PANTHER" id="PTHR46514:SF3">
    <property type="entry name" value="AMPHIPHYSIN"/>
    <property type="match status" value="1"/>
</dbReference>
<dbReference type="InterPro" id="IPR004148">
    <property type="entry name" value="BAR_dom"/>
</dbReference>
<dbReference type="SUPFAM" id="SSF103657">
    <property type="entry name" value="BAR/IMD domain-like"/>
    <property type="match status" value="1"/>
</dbReference>
<dbReference type="Proteomes" id="UP000825002">
    <property type="component" value="Unassembled WGS sequence"/>
</dbReference>
<feature type="domain" description="BAR" evidence="8">
    <location>
        <begin position="231"/>
        <end position="498"/>
    </location>
</feature>
<feature type="compositionally biased region" description="Polar residues" evidence="6">
    <location>
        <begin position="527"/>
        <end position="548"/>
    </location>
</feature>
<dbReference type="InterPro" id="IPR027267">
    <property type="entry name" value="AH/BAR_dom_sf"/>
</dbReference>
<evidence type="ECO:0000313" key="10">
    <source>
        <dbReference type="Proteomes" id="UP000825002"/>
    </source>
</evidence>
<evidence type="ECO:0000256" key="1">
    <source>
        <dbReference type="ARBA" id="ARBA00004496"/>
    </source>
</evidence>
<feature type="compositionally biased region" description="Polar residues" evidence="6">
    <location>
        <begin position="607"/>
        <end position="626"/>
    </location>
</feature>
<evidence type="ECO:0000259" key="8">
    <source>
        <dbReference type="PROSITE" id="PS51021"/>
    </source>
</evidence>
<evidence type="ECO:0000259" key="7">
    <source>
        <dbReference type="PROSITE" id="PS50002"/>
    </source>
</evidence>
<evidence type="ECO:0000256" key="5">
    <source>
        <dbReference type="SAM" id="Coils"/>
    </source>
</evidence>
<dbReference type="CDD" id="cd11790">
    <property type="entry name" value="SH3_Amphiphysin"/>
    <property type="match status" value="1"/>
</dbReference>
<keyword evidence="2 4" id="KW-0728">SH3 domain</keyword>
<keyword evidence="3" id="KW-0963">Cytoplasm</keyword>
<dbReference type="SMART" id="SM00326">
    <property type="entry name" value="SH3"/>
    <property type="match status" value="1"/>
</dbReference>
<dbReference type="InterPro" id="IPR001452">
    <property type="entry name" value="SH3_domain"/>
</dbReference>
<feature type="compositionally biased region" description="Polar residues" evidence="6">
    <location>
        <begin position="507"/>
        <end position="519"/>
    </location>
</feature>
<dbReference type="PANTHER" id="PTHR46514">
    <property type="entry name" value="AMPHIPHYSIN"/>
    <property type="match status" value="1"/>
</dbReference>
<evidence type="ECO:0000256" key="2">
    <source>
        <dbReference type="ARBA" id="ARBA00022443"/>
    </source>
</evidence>
<feature type="compositionally biased region" description="Polar residues" evidence="6">
    <location>
        <begin position="642"/>
        <end position="663"/>
    </location>
</feature>
<dbReference type="Gene3D" id="1.20.1270.60">
    <property type="entry name" value="Arfaptin homology (AH) domain/BAR domain"/>
    <property type="match status" value="1"/>
</dbReference>
<dbReference type="Gene3D" id="2.30.30.40">
    <property type="entry name" value="SH3 Domains"/>
    <property type="match status" value="1"/>
</dbReference>
<comment type="caution">
    <text evidence="9">The sequence shown here is derived from an EMBL/GenBank/DDBJ whole genome shotgun (WGS) entry which is preliminary data.</text>
</comment>
<evidence type="ECO:0000256" key="3">
    <source>
        <dbReference type="ARBA" id="ARBA00022490"/>
    </source>
</evidence>
<dbReference type="Pfam" id="PF14604">
    <property type="entry name" value="SH3_9"/>
    <property type="match status" value="1"/>
</dbReference>
<dbReference type="PROSITE" id="PS50002">
    <property type="entry name" value="SH3"/>
    <property type="match status" value="1"/>
</dbReference>
<evidence type="ECO:0000256" key="4">
    <source>
        <dbReference type="PROSITE-ProRule" id="PRU00192"/>
    </source>
</evidence>
<feature type="coiled-coil region" evidence="5">
    <location>
        <begin position="421"/>
        <end position="448"/>
    </location>
</feature>
<keyword evidence="10" id="KW-1185">Reference proteome</keyword>
<proteinExistence type="predicted"/>
<dbReference type="SUPFAM" id="SSF50044">
    <property type="entry name" value="SH3-domain"/>
    <property type="match status" value="1"/>
</dbReference>
<dbReference type="EMBL" id="JAIFTH010000168">
    <property type="protein sequence ID" value="KAG9510345.1"/>
    <property type="molecule type" value="Genomic_DNA"/>
</dbReference>
<dbReference type="Pfam" id="PF03114">
    <property type="entry name" value="BAR"/>
    <property type="match status" value="1"/>
</dbReference>